<dbReference type="GO" id="GO:0005829">
    <property type="term" value="C:cytosol"/>
    <property type="evidence" value="ECO:0007669"/>
    <property type="project" value="TreeGrafter"/>
</dbReference>
<dbReference type="AlphaFoldDB" id="A0A9D9DIX1"/>
<dbReference type="InterPro" id="IPR020471">
    <property type="entry name" value="AKR"/>
</dbReference>
<dbReference type="InterPro" id="IPR023210">
    <property type="entry name" value="NADP_OxRdtase_dom"/>
</dbReference>
<dbReference type="PRINTS" id="PR00069">
    <property type="entry name" value="ALDKETRDTASE"/>
</dbReference>
<evidence type="ECO:0000259" key="1">
    <source>
        <dbReference type="Pfam" id="PF00248"/>
    </source>
</evidence>
<dbReference type="SUPFAM" id="SSF51430">
    <property type="entry name" value="NAD(P)-linked oxidoreductase"/>
    <property type="match status" value="1"/>
</dbReference>
<sequence>MYDFSFEHIVSCVEQSLSRLNIDYIDVFLLHRPDILCDFEELKSALTYSKENNLVKQFGVCNMNKAYIELFNKKTGFNFVINQLEFSITSTQLIDDILNMNTNDDLANDKSGEALIYCHLNNISLQAWSFLKISLSEGIL</sequence>
<reference evidence="2" key="1">
    <citation type="submission" date="2020-10" db="EMBL/GenBank/DDBJ databases">
        <authorList>
            <person name="Gilroy R."/>
        </authorList>
    </citation>
    <scope>NUCLEOTIDE SEQUENCE</scope>
    <source>
        <strain evidence="2">11159</strain>
    </source>
</reference>
<accession>A0A9D9DIX1</accession>
<organism evidence="2 3">
    <name type="scientific">Candidatus Onthovivens merdipullorum</name>
    <dbReference type="NCBI Taxonomy" id="2840889"/>
    <lineage>
        <taxon>Bacteria</taxon>
        <taxon>Bacillati</taxon>
        <taxon>Bacillota</taxon>
        <taxon>Bacilli</taxon>
        <taxon>Bacillales</taxon>
        <taxon>Candidatus Onthovivens</taxon>
    </lineage>
</organism>
<dbReference type="Pfam" id="PF00248">
    <property type="entry name" value="Aldo_ket_red"/>
    <property type="match status" value="1"/>
</dbReference>
<name>A0A9D9DIX1_9BACL</name>
<dbReference type="Proteomes" id="UP000823613">
    <property type="component" value="Unassembled WGS sequence"/>
</dbReference>
<gene>
    <name evidence="2" type="ORF">IAC58_03445</name>
</gene>
<feature type="domain" description="NADP-dependent oxidoreductase" evidence="1">
    <location>
        <begin position="3"/>
        <end position="132"/>
    </location>
</feature>
<evidence type="ECO:0000313" key="2">
    <source>
        <dbReference type="EMBL" id="MBO8427587.1"/>
    </source>
</evidence>
<dbReference type="PANTHER" id="PTHR43364:SF1">
    <property type="entry name" value="OXIDOREDUCTASE YDHF"/>
    <property type="match status" value="1"/>
</dbReference>
<dbReference type="PANTHER" id="PTHR43364">
    <property type="entry name" value="NADH-SPECIFIC METHYLGLYOXAL REDUCTASE-RELATED"/>
    <property type="match status" value="1"/>
</dbReference>
<dbReference type="Gene3D" id="3.20.20.100">
    <property type="entry name" value="NADP-dependent oxidoreductase domain"/>
    <property type="match status" value="1"/>
</dbReference>
<proteinExistence type="predicted"/>
<dbReference type="InterPro" id="IPR050523">
    <property type="entry name" value="AKR_Detox_Biosynth"/>
</dbReference>
<protein>
    <submittedName>
        <fullName evidence="2">Aldo/keto reductase</fullName>
    </submittedName>
</protein>
<reference evidence="2" key="2">
    <citation type="journal article" date="2021" name="PeerJ">
        <title>Extensive microbial diversity within the chicken gut microbiome revealed by metagenomics and culture.</title>
        <authorList>
            <person name="Gilroy R."/>
            <person name="Ravi A."/>
            <person name="Getino M."/>
            <person name="Pursley I."/>
            <person name="Horton D.L."/>
            <person name="Alikhan N.F."/>
            <person name="Baker D."/>
            <person name="Gharbi K."/>
            <person name="Hall N."/>
            <person name="Watson M."/>
            <person name="Adriaenssens E.M."/>
            <person name="Foster-Nyarko E."/>
            <person name="Jarju S."/>
            <person name="Secka A."/>
            <person name="Antonio M."/>
            <person name="Oren A."/>
            <person name="Chaudhuri R.R."/>
            <person name="La Ragione R."/>
            <person name="Hildebrand F."/>
            <person name="Pallen M.J."/>
        </authorList>
    </citation>
    <scope>NUCLEOTIDE SEQUENCE</scope>
    <source>
        <strain evidence="2">11159</strain>
    </source>
</reference>
<comment type="caution">
    <text evidence="2">The sequence shown here is derived from an EMBL/GenBank/DDBJ whole genome shotgun (WGS) entry which is preliminary data.</text>
</comment>
<dbReference type="InterPro" id="IPR036812">
    <property type="entry name" value="NAD(P)_OxRdtase_dom_sf"/>
</dbReference>
<dbReference type="GO" id="GO:0016491">
    <property type="term" value="F:oxidoreductase activity"/>
    <property type="evidence" value="ECO:0007669"/>
    <property type="project" value="InterPro"/>
</dbReference>
<dbReference type="EMBL" id="JADIMY010000072">
    <property type="protein sequence ID" value="MBO8427587.1"/>
    <property type="molecule type" value="Genomic_DNA"/>
</dbReference>
<evidence type="ECO:0000313" key="3">
    <source>
        <dbReference type="Proteomes" id="UP000823613"/>
    </source>
</evidence>